<evidence type="ECO:0000256" key="1">
    <source>
        <dbReference type="SAM" id="SignalP"/>
    </source>
</evidence>
<dbReference type="SUPFAM" id="SSF53474">
    <property type="entry name" value="alpha/beta-Hydrolases"/>
    <property type="match status" value="1"/>
</dbReference>
<evidence type="ECO:0000259" key="2">
    <source>
        <dbReference type="Pfam" id="PF00561"/>
    </source>
</evidence>
<dbReference type="RefSeq" id="WP_413268430.1">
    <property type="nucleotide sequence ID" value="NZ_JBHFNQ010000002.1"/>
</dbReference>
<keyword evidence="4" id="KW-0378">Hydrolase</keyword>
<comment type="caution">
    <text evidence="4">The sequence shown here is derived from an EMBL/GenBank/DDBJ whole genome shotgun (WGS) entry which is preliminary data.</text>
</comment>
<feature type="domain" description="Peptidase S33 tripeptidyl aminopeptidase-like C-terminal" evidence="3">
    <location>
        <begin position="407"/>
        <end position="498"/>
    </location>
</feature>
<feature type="domain" description="AB hydrolase-1" evidence="2">
    <location>
        <begin position="92"/>
        <end position="246"/>
    </location>
</feature>
<dbReference type="Pfam" id="PF08386">
    <property type="entry name" value="Abhydrolase_4"/>
    <property type="match status" value="1"/>
</dbReference>
<feature type="chain" id="PRO_5045927742" evidence="1">
    <location>
        <begin position="28"/>
        <end position="509"/>
    </location>
</feature>
<accession>A0ABV4WYW1</accession>
<evidence type="ECO:0000259" key="3">
    <source>
        <dbReference type="Pfam" id="PF08386"/>
    </source>
</evidence>
<evidence type="ECO:0000313" key="4">
    <source>
        <dbReference type="EMBL" id="MFB2875261.1"/>
    </source>
</evidence>
<sequence length="509" mass="55105">MKFSLTRLGQFTALVVTAIATSVAATASNRSPFGPAWEPADCSTFGLVPLVAALSDCGYVTVPEHHSQPNGRTIQLAVVRTRSIGDNPAPDPLMMEQGGPGGSTIGLFPSKIVPFTNVGTAILQQRDMVFVEQRGTQFSRPALTCPERVDHNVAVAKGKLEFSDPGWITACRDRLAATGVNFSAFNSIENAADLYVVAEVLGYEQFNFYGASYGTLLGQYVLAQADQHKAKLRSVILDGVVRPDVDFNLGSSYSISQALRNVFAACAQDAQCNQTYPDLERVFSSLIDRLNQHPIPAKLTIPNTQKTFDVLLDGKDLAYAIVPYLYSTEDSRFLPRNLYRAANSNDFAWAEEKLSAGLAMDEAEGMYSAVLCVRAASVTVDPATLFPPPYPQLAFFGSQEKALVDRSCEVLQVELEPPFAYKNTEVPTLVFNGQFDPVTPEVYGKAVASNLKNSYVYTFSGVGHVSLVAKANTTGAACAQAIALAFLTNPNRAPDSRCLAQVKPVFEYE</sequence>
<organism evidence="4 5">
    <name type="scientific">Floridaenema aerugineum BLCC-F46</name>
    <dbReference type="NCBI Taxonomy" id="3153654"/>
    <lineage>
        <taxon>Bacteria</taxon>
        <taxon>Bacillati</taxon>
        <taxon>Cyanobacteriota</taxon>
        <taxon>Cyanophyceae</taxon>
        <taxon>Oscillatoriophycideae</taxon>
        <taxon>Aerosakkonematales</taxon>
        <taxon>Aerosakkonemataceae</taxon>
        <taxon>Floridanema</taxon>
        <taxon>Floridanema aerugineum</taxon>
    </lineage>
</organism>
<evidence type="ECO:0000313" key="5">
    <source>
        <dbReference type="Proteomes" id="UP001576774"/>
    </source>
</evidence>
<dbReference type="EMBL" id="JBHFNQ010000002">
    <property type="protein sequence ID" value="MFB2875261.1"/>
    <property type="molecule type" value="Genomic_DNA"/>
</dbReference>
<keyword evidence="1" id="KW-0732">Signal</keyword>
<name>A0ABV4WYW1_9CYAN</name>
<dbReference type="Proteomes" id="UP001576774">
    <property type="component" value="Unassembled WGS sequence"/>
</dbReference>
<protein>
    <submittedName>
        <fullName evidence="4">Alpha/beta fold hydrolase</fullName>
    </submittedName>
</protein>
<dbReference type="InterPro" id="IPR000073">
    <property type="entry name" value="AB_hydrolase_1"/>
</dbReference>
<dbReference type="Pfam" id="PF00561">
    <property type="entry name" value="Abhydrolase_1"/>
    <property type="match status" value="1"/>
</dbReference>
<feature type="signal peptide" evidence="1">
    <location>
        <begin position="1"/>
        <end position="27"/>
    </location>
</feature>
<reference evidence="4 5" key="1">
    <citation type="submission" date="2024-09" db="EMBL/GenBank/DDBJ databases">
        <title>Floridaenema gen nov. (Aerosakkonemataceae, Aerosakkonematales ord. nov., Cyanobacteria) from benthic tropical and subtropical fresh waters, with the description of four new species.</title>
        <authorList>
            <person name="Moretto J.A."/>
            <person name="Berthold D.E."/>
            <person name="Lefler F.W."/>
            <person name="Huang I.-S."/>
            <person name="Laughinghouse H. IV."/>
        </authorList>
    </citation>
    <scope>NUCLEOTIDE SEQUENCE [LARGE SCALE GENOMIC DNA]</scope>
    <source>
        <strain evidence="4 5">BLCC-F46</strain>
    </source>
</reference>
<dbReference type="InterPro" id="IPR029058">
    <property type="entry name" value="AB_hydrolase_fold"/>
</dbReference>
<dbReference type="Gene3D" id="3.40.50.1820">
    <property type="entry name" value="alpha/beta hydrolase"/>
    <property type="match status" value="1"/>
</dbReference>
<dbReference type="GO" id="GO:0016787">
    <property type="term" value="F:hydrolase activity"/>
    <property type="evidence" value="ECO:0007669"/>
    <property type="project" value="UniProtKB-KW"/>
</dbReference>
<proteinExistence type="predicted"/>
<dbReference type="InterPro" id="IPR013595">
    <property type="entry name" value="Pept_S33_TAP-like_C"/>
</dbReference>
<keyword evidence="5" id="KW-1185">Reference proteome</keyword>
<gene>
    <name evidence="4" type="ORF">ACE1CC_00050</name>
</gene>